<dbReference type="AlphaFoldDB" id="A0A9D4FAP7"/>
<dbReference type="EMBL" id="JAIWYP010000007">
    <property type="protein sequence ID" value="KAH3795293.1"/>
    <property type="molecule type" value="Genomic_DNA"/>
</dbReference>
<reference evidence="1" key="1">
    <citation type="journal article" date="2019" name="bioRxiv">
        <title>The Genome of the Zebra Mussel, Dreissena polymorpha: A Resource for Invasive Species Research.</title>
        <authorList>
            <person name="McCartney M.A."/>
            <person name="Auch B."/>
            <person name="Kono T."/>
            <person name="Mallez S."/>
            <person name="Zhang Y."/>
            <person name="Obille A."/>
            <person name="Becker A."/>
            <person name="Abrahante J.E."/>
            <person name="Garbe J."/>
            <person name="Badalamenti J.P."/>
            <person name="Herman A."/>
            <person name="Mangelson H."/>
            <person name="Liachko I."/>
            <person name="Sullivan S."/>
            <person name="Sone E.D."/>
            <person name="Koren S."/>
            <person name="Silverstein K.A.T."/>
            <person name="Beckman K.B."/>
            <person name="Gohl D.M."/>
        </authorList>
    </citation>
    <scope>NUCLEOTIDE SEQUENCE</scope>
    <source>
        <strain evidence="1">Duluth1</strain>
        <tissue evidence="1">Whole animal</tissue>
    </source>
</reference>
<evidence type="ECO:0000313" key="2">
    <source>
        <dbReference type="Proteomes" id="UP000828390"/>
    </source>
</evidence>
<keyword evidence="2" id="KW-1185">Reference proteome</keyword>
<dbReference type="OrthoDB" id="6105034at2759"/>
<comment type="caution">
    <text evidence="1">The sequence shown here is derived from an EMBL/GenBank/DDBJ whole genome shotgun (WGS) entry which is preliminary data.</text>
</comment>
<gene>
    <name evidence="1" type="ORF">DPMN_148843</name>
</gene>
<dbReference type="Proteomes" id="UP000828390">
    <property type="component" value="Unassembled WGS sequence"/>
</dbReference>
<evidence type="ECO:0000313" key="1">
    <source>
        <dbReference type="EMBL" id="KAH3795293.1"/>
    </source>
</evidence>
<proteinExistence type="predicted"/>
<name>A0A9D4FAP7_DREPO</name>
<organism evidence="1 2">
    <name type="scientific">Dreissena polymorpha</name>
    <name type="common">Zebra mussel</name>
    <name type="synonym">Mytilus polymorpha</name>
    <dbReference type="NCBI Taxonomy" id="45954"/>
    <lineage>
        <taxon>Eukaryota</taxon>
        <taxon>Metazoa</taxon>
        <taxon>Spiralia</taxon>
        <taxon>Lophotrochozoa</taxon>
        <taxon>Mollusca</taxon>
        <taxon>Bivalvia</taxon>
        <taxon>Autobranchia</taxon>
        <taxon>Heteroconchia</taxon>
        <taxon>Euheterodonta</taxon>
        <taxon>Imparidentia</taxon>
        <taxon>Neoheterodontei</taxon>
        <taxon>Myida</taxon>
        <taxon>Dreissenoidea</taxon>
        <taxon>Dreissenidae</taxon>
        <taxon>Dreissena</taxon>
    </lineage>
</organism>
<protein>
    <submittedName>
        <fullName evidence="1">Uncharacterized protein</fullName>
    </submittedName>
</protein>
<reference evidence="1" key="2">
    <citation type="submission" date="2020-11" db="EMBL/GenBank/DDBJ databases">
        <authorList>
            <person name="McCartney M.A."/>
            <person name="Auch B."/>
            <person name="Kono T."/>
            <person name="Mallez S."/>
            <person name="Becker A."/>
            <person name="Gohl D.M."/>
            <person name="Silverstein K.A.T."/>
            <person name="Koren S."/>
            <person name="Bechman K.B."/>
            <person name="Herman A."/>
            <person name="Abrahante J.E."/>
            <person name="Garbe J."/>
        </authorList>
    </citation>
    <scope>NUCLEOTIDE SEQUENCE</scope>
    <source>
        <strain evidence="1">Duluth1</strain>
        <tissue evidence="1">Whole animal</tissue>
    </source>
</reference>
<accession>A0A9D4FAP7</accession>
<sequence>MSSYQSFAQTVRIVTALFLVCILHCSISVSAYRRNPFSEIDDASLSGTTDQRDLELSKGSYKIHSAQENVVLPPSKRYASLSYYYGNRGNSRGSSRNYNRYYQNYHKPWLNLEDRECFRDQCQTNDDCCRRYSKCDKDAHVCYSCWYGHPCSQSRDCCEQYPYCNKNLGICQS</sequence>